<dbReference type="AlphaFoldDB" id="A0A3N4IH32"/>
<evidence type="ECO:0000256" key="5">
    <source>
        <dbReference type="ARBA" id="ARBA00022777"/>
    </source>
</evidence>
<dbReference type="GO" id="GO:0005634">
    <property type="term" value="C:nucleus"/>
    <property type="evidence" value="ECO:0007669"/>
    <property type="project" value="TreeGrafter"/>
</dbReference>
<evidence type="ECO:0000256" key="9">
    <source>
        <dbReference type="PROSITE-ProRule" id="PRU10141"/>
    </source>
</evidence>
<gene>
    <name evidence="11" type="ORF">BJ508DRAFT_411872</name>
</gene>
<dbReference type="PANTHER" id="PTHR43895">
    <property type="entry name" value="CALCIUM/CALMODULIN-DEPENDENT PROTEIN KINASE KINASE-RELATED"/>
    <property type="match status" value="1"/>
</dbReference>
<keyword evidence="4 9" id="KW-0547">Nucleotide-binding</keyword>
<evidence type="ECO:0000256" key="2">
    <source>
        <dbReference type="ARBA" id="ARBA00022527"/>
    </source>
</evidence>
<protein>
    <recommendedName>
        <fullName evidence="1">non-specific serine/threonine protein kinase</fullName>
        <ecNumber evidence="1">2.7.11.1</ecNumber>
    </recommendedName>
</protein>
<dbReference type="InterPro" id="IPR000719">
    <property type="entry name" value="Prot_kinase_dom"/>
</dbReference>
<dbReference type="PROSITE" id="PS00107">
    <property type="entry name" value="PROTEIN_KINASE_ATP"/>
    <property type="match status" value="1"/>
</dbReference>
<evidence type="ECO:0000259" key="10">
    <source>
        <dbReference type="PROSITE" id="PS50011"/>
    </source>
</evidence>
<keyword evidence="12" id="KW-1185">Reference proteome</keyword>
<keyword evidence="5 11" id="KW-0418">Kinase</keyword>
<dbReference type="STRING" id="1160509.A0A3N4IH32"/>
<proteinExistence type="predicted"/>
<dbReference type="EMBL" id="ML119653">
    <property type="protein sequence ID" value="RPA85452.1"/>
    <property type="molecule type" value="Genomic_DNA"/>
</dbReference>
<reference evidence="11 12" key="1">
    <citation type="journal article" date="2018" name="Nat. Ecol. Evol.">
        <title>Pezizomycetes genomes reveal the molecular basis of ectomycorrhizal truffle lifestyle.</title>
        <authorList>
            <person name="Murat C."/>
            <person name="Payen T."/>
            <person name="Noel B."/>
            <person name="Kuo A."/>
            <person name="Morin E."/>
            <person name="Chen J."/>
            <person name="Kohler A."/>
            <person name="Krizsan K."/>
            <person name="Balestrini R."/>
            <person name="Da Silva C."/>
            <person name="Montanini B."/>
            <person name="Hainaut M."/>
            <person name="Levati E."/>
            <person name="Barry K.W."/>
            <person name="Belfiori B."/>
            <person name="Cichocki N."/>
            <person name="Clum A."/>
            <person name="Dockter R.B."/>
            <person name="Fauchery L."/>
            <person name="Guy J."/>
            <person name="Iotti M."/>
            <person name="Le Tacon F."/>
            <person name="Lindquist E.A."/>
            <person name="Lipzen A."/>
            <person name="Malagnac F."/>
            <person name="Mello A."/>
            <person name="Molinier V."/>
            <person name="Miyauchi S."/>
            <person name="Poulain J."/>
            <person name="Riccioni C."/>
            <person name="Rubini A."/>
            <person name="Sitrit Y."/>
            <person name="Splivallo R."/>
            <person name="Traeger S."/>
            <person name="Wang M."/>
            <person name="Zifcakova L."/>
            <person name="Wipf D."/>
            <person name="Zambonelli A."/>
            <person name="Paolocci F."/>
            <person name="Nowrousian M."/>
            <person name="Ottonello S."/>
            <person name="Baldrian P."/>
            <person name="Spatafora J.W."/>
            <person name="Henrissat B."/>
            <person name="Nagy L.G."/>
            <person name="Aury J.M."/>
            <person name="Wincker P."/>
            <person name="Grigoriev I.V."/>
            <person name="Bonfante P."/>
            <person name="Martin F.M."/>
        </authorList>
    </citation>
    <scope>NUCLEOTIDE SEQUENCE [LARGE SCALE GENOMIC DNA]</scope>
    <source>
        <strain evidence="11 12">RN42</strain>
    </source>
</reference>
<comment type="catalytic activity">
    <reaction evidence="7">
        <text>L-threonyl-[protein] + ATP = O-phospho-L-threonyl-[protein] + ADP + H(+)</text>
        <dbReference type="Rhea" id="RHEA:46608"/>
        <dbReference type="Rhea" id="RHEA-COMP:11060"/>
        <dbReference type="Rhea" id="RHEA-COMP:11605"/>
        <dbReference type="ChEBI" id="CHEBI:15378"/>
        <dbReference type="ChEBI" id="CHEBI:30013"/>
        <dbReference type="ChEBI" id="CHEBI:30616"/>
        <dbReference type="ChEBI" id="CHEBI:61977"/>
        <dbReference type="ChEBI" id="CHEBI:456216"/>
        <dbReference type="EC" id="2.7.11.1"/>
    </reaction>
</comment>
<comment type="catalytic activity">
    <reaction evidence="8">
        <text>L-seryl-[protein] + ATP = O-phospho-L-seryl-[protein] + ADP + H(+)</text>
        <dbReference type="Rhea" id="RHEA:17989"/>
        <dbReference type="Rhea" id="RHEA-COMP:9863"/>
        <dbReference type="Rhea" id="RHEA-COMP:11604"/>
        <dbReference type="ChEBI" id="CHEBI:15378"/>
        <dbReference type="ChEBI" id="CHEBI:29999"/>
        <dbReference type="ChEBI" id="CHEBI:30616"/>
        <dbReference type="ChEBI" id="CHEBI:83421"/>
        <dbReference type="ChEBI" id="CHEBI:456216"/>
        <dbReference type="EC" id="2.7.11.1"/>
    </reaction>
</comment>
<dbReference type="Proteomes" id="UP000275078">
    <property type="component" value="Unassembled WGS sequence"/>
</dbReference>
<dbReference type="GO" id="GO:0004674">
    <property type="term" value="F:protein serine/threonine kinase activity"/>
    <property type="evidence" value="ECO:0007669"/>
    <property type="project" value="UniProtKB-KW"/>
</dbReference>
<dbReference type="SUPFAM" id="SSF56112">
    <property type="entry name" value="Protein kinase-like (PK-like)"/>
    <property type="match status" value="1"/>
</dbReference>
<evidence type="ECO:0000256" key="3">
    <source>
        <dbReference type="ARBA" id="ARBA00022679"/>
    </source>
</evidence>
<evidence type="ECO:0000313" key="12">
    <source>
        <dbReference type="Proteomes" id="UP000275078"/>
    </source>
</evidence>
<evidence type="ECO:0000256" key="6">
    <source>
        <dbReference type="ARBA" id="ARBA00022840"/>
    </source>
</evidence>
<evidence type="ECO:0000256" key="4">
    <source>
        <dbReference type="ARBA" id="ARBA00022741"/>
    </source>
</evidence>
<evidence type="ECO:0000256" key="8">
    <source>
        <dbReference type="ARBA" id="ARBA00048679"/>
    </source>
</evidence>
<accession>A0A3N4IH32</accession>
<evidence type="ECO:0000256" key="7">
    <source>
        <dbReference type="ARBA" id="ARBA00047899"/>
    </source>
</evidence>
<feature type="binding site" evidence="9">
    <location>
        <position position="51"/>
    </location>
    <ligand>
        <name>ATP</name>
        <dbReference type="ChEBI" id="CHEBI:30616"/>
    </ligand>
</feature>
<dbReference type="SMART" id="SM00220">
    <property type="entry name" value="S_TKc"/>
    <property type="match status" value="1"/>
</dbReference>
<dbReference type="PROSITE" id="PS50011">
    <property type="entry name" value="PROTEIN_KINASE_DOM"/>
    <property type="match status" value="1"/>
</dbReference>
<feature type="domain" description="Protein kinase" evidence="10">
    <location>
        <begin position="22"/>
        <end position="284"/>
    </location>
</feature>
<dbReference type="GO" id="GO:0005737">
    <property type="term" value="C:cytoplasm"/>
    <property type="evidence" value="ECO:0007669"/>
    <property type="project" value="TreeGrafter"/>
</dbReference>
<dbReference type="FunFam" id="1.10.510.10:FF:000571">
    <property type="entry name" value="Maternal embryonic leucine zipper kinase"/>
    <property type="match status" value="1"/>
</dbReference>
<evidence type="ECO:0000313" key="11">
    <source>
        <dbReference type="EMBL" id="RPA85452.1"/>
    </source>
</evidence>
<dbReference type="EC" id="2.7.11.1" evidence="1"/>
<keyword evidence="3" id="KW-0808">Transferase</keyword>
<keyword evidence="2" id="KW-0723">Serine/threonine-protein kinase</keyword>
<dbReference type="Pfam" id="PF00069">
    <property type="entry name" value="Pkinase"/>
    <property type="match status" value="1"/>
</dbReference>
<evidence type="ECO:0000256" key="1">
    <source>
        <dbReference type="ARBA" id="ARBA00012513"/>
    </source>
</evidence>
<dbReference type="InterPro" id="IPR011009">
    <property type="entry name" value="Kinase-like_dom_sf"/>
</dbReference>
<organism evidence="11 12">
    <name type="scientific">Ascobolus immersus RN42</name>
    <dbReference type="NCBI Taxonomy" id="1160509"/>
    <lineage>
        <taxon>Eukaryota</taxon>
        <taxon>Fungi</taxon>
        <taxon>Dikarya</taxon>
        <taxon>Ascomycota</taxon>
        <taxon>Pezizomycotina</taxon>
        <taxon>Pezizomycetes</taxon>
        <taxon>Pezizales</taxon>
        <taxon>Ascobolaceae</taxon>
        <taxon>Ascobolus</taxon>
    </lineage>
</organism>
<dbReference type="PANTHER" id="PTHR43895:SF32">
    <property type="entry name" value="SERINE_THREONINE-PROTEIN KINASE CHK1"/>
    <property type="match status" value="1"/>
</dbReference>
<dbReference type="GO" id="GO:0007095">
    <property type="term" value="P:mitotic G2 DNA damage checkpoint signaling"/>
    <property type="evidence" value="ECO:0007669"/>
    <property type="project" value="TreeGrafter"/>
</dbReference>
<dbReference type="InterPro" id="IPR017441">
    <property type="entry name" value="Protein_kinase_ATP_BS"/>
</dbReference>
<keyword evidence="6 9" id="KW-0067">ATP-binding</keyword>
<dbReference type="OrthoDB" id="539158at2759"/>
<dbReference type="GO" id="GO:0035861">
    <property type="term" value="C:site of double-strand break"/>
    <property type="evidence" value="ECO:0007669"/>
    <property type="project" value="TreeGrafter"/>
</dbReference>
<name>A0A3N4IH32_ASCIM</name>
<dbReference type="GO" id="GO:0005524">
    <property type="term" value="F:ATP binding"/>
    <property type="evidence" value="ECO:0007669"/>
    <property type="project" value="UniProtKB-UniRule"/>
</dbReference>
<dbReference type="Gene3D" id="1.10.510.10">
    <property type="entry name" value="Transferase(Phosphotransferase) domain 1"/>
    <property type="match status" value="1"/>
</dbReference>
<dbReference type="InterPro" id="IPR008271">
    <property type="entry name" value="Ser/Thr_kinase_AS"/>
</dbReference>
<sequence>MPSPVDAVQSQPEPLPKDLPFQIVSETIGRGAYASIKKAKEAGNPTIFAVKFIHKPSALALGKITGKQLNFEVALHKHCSGHQNVVKFLGSSENETWRWIAMEFAEGGDLFDKIEPDVGVPEDIAHFYFTQLIAGVSFLHSKGVAHRDIKPENMLLDSDGNLKIADFGLASLFSLKGQYKYSTTLCGSPPYVAPEVTGRHYRSDISDIWSCGVVLFVLLAGNTPWDEPTRESYEFSVYLENDGRVNTDLWANLPMQALSLLRGMMKISPNDRFSLDDIRRHPWFTRPNPYLSSTGQLTSTLSLNLATRLMENLHVSFGTRTPDVPEDIMPSTQPDFALPHSPANNPNLVSYYATQPAPRTDYAELLADEPSMTQFAPTKGLGLSQSLTQNAQRFKDICPPTSLTEFFTAANLRTIQTTLTQAFHVIGVRVPEKFSGSEEDGWFLHVKTKDGRRCPLEGDILLEPVVKGVQKVRFWKGRGDPMEWRRLFKRIAVGCKDIVITNK</sequence>
<dbReference type="PROSITE" id="PS00108">
    <property type="entry name" value="PROTEIN_KINASE_ST"/>
    <property type="match status" value="1"/>
</dbReference>